<reference evidence="1" key="1">
    <citation type="submission" date="2024-02" db="EMBL/GenBank/DDBJ databases">
        <title>Klebsiella phages.</title>
        <authorList>
            <person name="Li J."/>
            <person name="Feng Y."/>
            <person name="Zong Z."/>
        </authorList>
    </citation>
    <scope>NUCLEOTIDE SEQUENCE</scope>
</reference>
<organism evidence="1">
    <name type="scientific">Klebsiella phage phi1_175008</name>
    <dbReference type="NCBI Taxonomy" id="3127744"/>
    <lineage>
        <taxon>Viruses</taxon>
        <taxon>Duplodnaviria</taxon>
        <taxon>Heunggongvirae</taxon>
        <taxon>Uroviricota</taxon>
        <taxon>Caudoviricetes</taxon>
        <taxon>Stephanstirmvirinae</taxon>
    </lineage>
</organism>
<name>A0AC61ZST4_9CAUD</name>
<dbReference type="EMBL" id="PP357458">
    <property type="protein sequence ID" value="WWT40980.1"/>
    <property type="molecule type" value="Genomic_DNA"/>
</dbReference>
<proteinExistence type="predicted"/>
<accession>A0AC61ZST4</accession>
<evidence type="ECO:0000313" key="1">
    <source>
        <dbReference type="EMBL" id="WWT40980.1"/>
    </source>
</evidence>
<protein>
    <submittedName>
        <fullName evidence="1">Uncharacterized protein</fullName>
    </submittedName>
</protein>
<sequence length="192" mass="22084">MSNYDIFAIEPRQRGGERNWYPVPHGAAPLPLTMKVLPLPKTYVTNLSDVFHDEFMDRISPYLIPGDKLVFTGNANYHTYYPLDTTYRAGDFTFRLENSSCSFNEVLYAAQEGVILEEGYISAMIDCHVKTLIMKMSEFRPGNVEVSFALPDLIDPRQYGDKTLYAFLMFEPRHARLETEMSFNVRSIKADE</sequence>